<dbReference type="SMART" id="SM00212">
    <property type="entry name" value="UBCc"/>
    <property type="match status" value="1"/>
</dbReference>
<dbReference type="SUPFAM" id="SSF54495">
    <property type="entry name" value="UBC-like"/>
    <property type="match status" value="1"/>
</dbReference>
<dbReference type="Proteomes" id="UP000613580">
    <property type="component" value="Unassembled WGS sequence"/>
</dbReference>
<dbReference type="OrthoDB" id="269518at2759"/>
<evidence type="ECO:0000256" key="3">
    <source>
        <dbReference type="PROSITE-ProRule" id="PRU10133"/>
    </source>
</evidence>
<keyword evidence="5" id="KW-0812">Transmembrane</keyword>
<feature type="transmembrane region" description="Helical" evidence="5">
    <location>
        <begin position="88"/>
        <end position="106"/>
    </location>
</feature>
<dbReference type="AlphaFoldDB" id="A0A8H6S5K1"/>
<dbReference type="PANTHER" id="PTHR24068">
    <property type="entry name" value="UBIQUITIN-CONJUGATING ENZYME E2"/>
    <property type="match status" value="1"/>
</dbReference>
<dbReference type="Gene3D" id="3.10.110.10">
    <property type="entry name" value="Ubiquitin Conjugating Enzyme"/>
    <property type="match status" value="1"/>
</dbReference>
<feature type="transmembrane region" description="Helical" evidence="5">
    <location>
        <begin position="57"/>
        <end position="76"/>
    </location>
</feature>
<evidence type="ECO:0000313" key="8">
    <source>
        <dbReference type="Proteomes" id="UP000613580"/>
    </source>
</evidence>
<gene>
    <name evidence="7" type="ORF">HMN09_01230700</name>
</gene>
<feature type="transmembrane region" description="Helical" evidence="5">
    <location>
        <begin position="278"/>
        <end position="297"/>
    </location>
</feature>
<sequence length="542" mass="61155">MTIRFAIHRTVFYVAVFLLTGWCLSLVLFVLLTLKGTVLGLAAHFAAIFLPHLHPDFTIFALLIPALTIFSMLISLQFAQPQTEAPQLFILWALWLAMAAWATDIISPLQCDSLTNETIPTKNNGTSAWFPPGVIEAFSWMLFILFTFAFMILLSLVTQAQRFGRITIWSDPIQELGWFHEPPGYFNQGQYPQGQYPQGQYPQPYPQYGYPMPGYPMQQQPGYAQPGPVYSVGQDATGRTTDGWPITEDELVVAALFVAHILSMFISFFHIFHLSQAGLAMLAVAGLIYLITMHHRQDGQLLTQTQEEALLIACFAVLWMSVLVGWNALRGGEATGGEKLPQQAAELREIRRSGGMREMRPYPCTADSDYCFVEEYYWLMSDYEVSLVNDNMQEFYVRFHGPSETPFAGGVWKIHVELPDQYPFKSPSIGFMNKIYHPNIDELSGSVCLDVINQTWSPMFDMINIFEVFLPQLLRYPNPNDPLNTDAAALLMRHPKEYDAKVKEYVQRYATKEAADAAAGDAEEEEDADEEMSDVGSMSDGE</sequence>
<comment type="caution">
    <text evidence="7">The sequence shown here is derived from an EMBL/GenBank/DDBJ whole genome shotgun (WGS) entry which is preliminary data.</text>
</comment>
<reference evidence="7" key="1">
    <citation type="submission" date="2020-05" db="EMBL/GenBank/DDBJ databases">
        <title>Mycena genomes resolve the evolution of fungal bioluminescence.</title>
        <authorList>
            <person name="Tsai I.J."/>
        </authorList>
    </citation>
    <scope>NUCLEOTIDE SEQUENCE</scope>
    <source>
        <strain evidence="7">110903Hualien_Pintung</strain>
    </source>
</reference>
<evidence type="ECO:0000256" key="5">
    <source>
        <dbReference type="SAM" id="Phobius"/>
    </source>
</evidence>
<dbReference type="PROSITE" id="PS00183">
    <property type="entry name" value="UBC_1"/>
    <property type="match status" value="1"/>
</dbReference>
<keyword evidence="2" id="KW-0833">Ubl conjugation pathway</keyword>
<keyword evidence="8" id="KW-1185">Reference proteome</keyword>
<protein>
    <submittedName>
        <fullName evidence="7">UBIQUITIN-CONJUGAT-2 domain-containing protein</fullName>
    </submittedName>
</protein>
<proteinExistence type="predicted"/>
<accession>A0A8H6S5K1</accession>
<keyword evidence="5" id="KW-0472">Membrane</keyword>
<dbReference type="EMBL" id="JACAZE010000022">
    <property type="protein sequence ID" value="KAF7292466.1"/>
    <property type="molecule type" value="Genomic_DNA"/>
</dbReference>
<name>A0A8H6S5K1_MYCCL</name>
<dbReference type="InterPro" id="IPR023313">
    <property type="entry name" value="UBQ-conjugating_AS"/>
</dbReference>
<dbReference type="InterPro" id="IPR000608">
    <property type="entry name" value="UBC"/>
</dbReference>
<dbReference type="CDD" id="cd23797">
    <property type="entry name" value="UBCc_UBE2H"/>
    <property type="match status" value="1"/>
</dbReference>
<evidence type="ECO:0000256" key="2">
    <source>
        <dbReference type="ARBA" id="ARBA00022786"/>
    </source>
</evidence>
<feature type="region of interest" description="Disordered" evidence="4">
    <location>
        <begin position="513"/>
        <end position="542"/>
    </location>
</feature>
<evidence type="ECO:0000259" key="6">
    <source>
        <dbReference type="PROSITE" id="PS50127"/>
    </source>
</evidence>
<evidence type="ECO:0000256" key="4">
    <source>
        <dbReference type="SAM" id="MobiDB-lite"/>
    </source>
</evidence>
<feature type="compositionally biased region" description="Acidic residues" evidence="4">
    <location>
        <begin position="521"/>
        <end position="533"/>
    </location>
</feature>
<dbReference type="PROSITE" id="PS50127">
    <property type="entry name" value="UBC_2"/>
    <property type="match status" value="1"/>
</dbReference>
<dbReference type="Pfam" id="PF00179">
    <property type="entry name" value="UQ_con"/>
    <property type="match status" value="1"/>
</dbReference>
<feature type="domain" description="UBC core" evidence="6">
    <location>
        <begin position="367"/>
        <end position="511"/>
    </location>
</feature>
<organism evidence="7 8">
    <name type="scientific">Mycena chlorophos</name>
    <name type="common">Agaric fungus</name>
    <name type="synonym">Agaricus chlorophos</name>
    <dbReference type="NCBI Taxonomy" id="658473"/>
    <lineage>
        <taxon>Eukaryota</taxon>
        <taxon>Fungi</taxon>
        <taxon>Dikarya</taxon>
        <taxon>Basidiomycota</taxon>
        <taxon>Agaricomycotina</taxon>
        <taxon>Agaricomycetes</taxon>
        <taxon>Agaricomycetidae</taxon>
        <taxon>Agaricales</taxon>
        <taxon>Marasmiineae</taxon>
        <taxon>Mycenaceae</taxon>
        <taxon>Mycena</taxon>
    </lineage>
</organism>
<evidence type="ECO:0000256" key="1">
    <source>
        <dbReference type="ARBA" id="ARBA00022679"/>
    </source>
</evidence>
<feature type="active site" description="Glycyl thioester intermediate" evidence="3">
    <location>
        <position position="448"/>
    </location>
</feature>
<keyword evidence="1" id="KW-0808">Transferase</keyword>
<evidence type="ECO:0000313" key="7">
    <source>
        <dbReference type="EMBL" id="KAF7292466.1"/>
    </source>
</evidence>
<feature type="transmembrane region" description="Helical" evidence="5">
    <location>
        <begin position="251"/>
        <end position="272"/>
    </location>
</feature>
<dbReference type="InterPro" id="IPR016135">
    <property type="entry name" value="UBQ-conjugating_enzyme/RWD"/>
</dbReference>
<dbReference type="GO" id="GO:0016740">
    <property type="term" value="F:transferase activity"/>
    <property type="evidence" value="ECO:0007669"/>
    <property type="project" value="UniProtKB-KW"/>
</dbReference>
<dbReference type="FunFam" id="3.10.110.10:FF:000061">
    <property type="entry name" value="Ubiquitin-conjugating enzyme E2 8"/>
    <property type="match status" value="1"/>
</dbReference>
<keyword evidence="5" id="KW-1133">Transmembrane helix</keyword>
<feature type="transmembrane region" description="Helical" evidence="5">
    <location>
        <begin position="137"/>
        <end position="157"/>
    </location>
</feature>
<feature type="transmembrane region" description="Helical" evidence="5">
    <location>
        <begin position="12"/>
        <end position="34"/>
    </location>
</feature>
<feature type="transmembrane region" description="Helical" evidence="5">
    <location>
        <begin position="309"/>
        <end position="329"/>
    </location>
</feature>